<evidence type="ECO:0000313" key="8">
    <source>
        <dbReference type="EMBL" id="WIX78107.1"/>
    </source>
</evidence>
<dbReference type="GO" id="GO:0005829">
    <property type="term" value="C:cytosol"/>
    <property type="evidence" value="ECO:0007669"/>
    <property type="project" value="TreeGrafter"/>
</dbReference>
<dbReference type="AlphaFoldDB" id="A0A9Y2IE81"/>
<dbReference type="Pfam" id="PF02911">
    <property type="entry name" value="Formyl_trans_C"/>
    <property type="match status" value="1"/>
</dbReference>
<feature type="binding site" evidence="5">
    <location>
        <begin position="110"/>
        <end position="113"/>
    </location>
    <ligand>
        <name>(6S)-5,6,7,8-tetrahydrofolate</name>
        <dbReference type="ChEBI" id="CHEBI:57453"/>
    </ligand>
</feature>
<dbReference type="Gene3D" id="3.40.50.12230">
    <property type="match status" value="1"/>
</dbReference>
<name>A0A9Y2IE81_9PSEU</name>
<feature type="domain" description="Formyl transferase C-terminal" evidence="7">
    <location>
        <begin position="204"/>
        <end position="299"/>
    </location>
</feature>
<evidence type="ECO:0000313" key="9">
    <source>
        <dbReference type="Proteomes" id="UP001236014"/>
    </source>
</evidence>
<dbReference type="FunFam" id="3.40.50.12230:FF:000001">
    <property type="entry name" value="Methionyl-tRNA formyltransferase"/>
    <property type="match status" value="1"/>
</dbReference>
<dbReference type="InterPro" id="IPR011034">
    <property type="entry name" value="Formyl_transferase-like_C_sf"/>
</dbReference>
<dbReference type="SUPFAM" id="SSF50486">
    <property type="entry name" value="FMT C-terminal domain-like"/>
    <property type="match status" value="1"/>
</dbReference>
<dbReference type="EMBL" id="CP127294">
    <property type="protein sequence ID" value="WIX78107.1"/>
    <property type="molecule type" value="Genomic_DNA"/>
</dbReference>
<dbReference type="PANTHER" id="PTHR11138:SF5">
    <property type="entry name" value="METHIONYL-TRNA FORMYLTRANSFERASE, MITOCHONDRIAL"/>
    <property type="match status" value="1"/>
</dbReference>
<dbReference type="InterPro" id="IPR036477">
    <property type="entry name" value="Formyl_transf_N_sf"/>
</dbReference>
<evidence type="ECO:0000259" key="6">
    <source>
        <dbReference type="Pfam" id="PF00551"/>
    </source>
</evidence>
<dbReference type="SUPFAM" id="SSF53328">
    <property type="entry name" value="Formyltransferase"/>
    <property type="match status" value="1"/>
</dbReference>
<dbReference type="EC" id="2.1.2.9" evidence="2 5"/>
<dbReference type="InterPro" id="IPR005794">
    <property type="entry name" value="Fmt"/>
</dbReference>
<evidence type="ECO:0000256" key="3">
    <source>
        <dbReference type="ARBA" id="ARBA00022679"/>
    </source>
</evidence>
<dbReference type="InterPro" id="IPR005793">
    <property type="entry name" value="Formyl_trans_C"/>
</dbReference>
<dbReference type="CDD" id="cd08646">
    <property type="entry name" value="FMT_core_Met-tRNA-FMT_N"/>
    <property type="match status" value="1"/>
</dbReference>
<dbReference type="InterPro" id="IPR044135">
    <property type="entry name" value="Met-tRNA-FMT_C"/>
</dbReference>
<keyword evidence="3 5" id="KW-0808">Transferase</keyword>
<sequence length="308" mass="32489">MRLVFAGTPEPAVPSLRALLESGRHEVVAVVTRPDAQAGRGRHVVRSPVGALADEHGIEVLTPARAGDPAFLARLTELAPDACPVVAYGALLPQSALDIPAHGWVNLHFSLLPAWRGAAPVQSAIRAGDEITGASTFRIVKELDAGPVFGVVTEKIGPADTSGTLLSRLAESGAHLLLSTMDGIEDGTLRAVEQAGDGMTYAPKVTVEDARVSFADPAAAVDRQIRAVTPEPGAWAEFRGERFKLGPVTVVDEPGPPPGELVVERKRVLVGTATKPVRLGEVQASGKKRMAATDWARGTRIEEGERLR</sequence>
<comment type="catalytic activity">
    <reaction evidence="5">
        <text>L-methionyl-tRNA(fMet) + (6R)-10-formyltetrahydrofolate = N-formyl-L-methionyl-tRNA(fMet) + (6S)-5,6,7,8-tetrahydrofolate + H(+)</text>
        <dbReference type="Rhea" id="RHEA:24380"/>
        <dbReference type="Rhea" id="RHEA-COMP:9952"/>
        <dbReference type="Rhea" id="RHEA-COMP:9953"/>
        <dbReference type="ChEBI" id="CHEBI:15378"/>
        <dbReference type="ChEBI" id="CHEBI:57453"/>
        <dbReference type="ChEBI" id="CHEBI:78530"/>
        <dbReference type="ChEBI" id="CHEBI:78844"/>
        <dbReference type="ChEBI" id="CHEBI:195366"/>
        <dbReference type="EC" id="2.1.2.9"/>
    </reaction>
</comment>
<dbReference type="Proteomes" id="UP001236014">
    <property type="component" value="Chromosome"/>
</dbReference>
<dbReference type="InterPro" id="IPR002376">
    <property type="entry name" value="Formyl_transf_N"/>
</dbReference>
<dbReference type="GO" id="GO:0004479">
    <property type="term" value="F:methionyl-tRNA formyltransferase activity"/>
    <property type="evidence" value="ECO:0007669"/>
    <property type="project" value="UniProtKB-UniRule"/>
</dbReference>
<gene>
    <name evidence="5 8" type="primary">fmt</name>
    <name evidence="8" type="ORF">QRX50_43125</name>
</gene>
<dbReference type="Pfam" id="PF00551">
    <property type="entry name" value="Formyl_trans_N"/>
    <property type="match status" value="1"/>
</dbReference>
<feature type="domain" description="Formyl transferase N-terminal" evidence="6">
    <location>
        <begin position="2"/>
        <end position="179"/>
    </location>
</feature>
<proteinExistence type="inferred from homology"/>
<dbReference type="InterPro" id="IPR041711">
    <property type="entry name" value="Met-tRNA-FMT_N"/>
</dbReference>
<dbReference type="CDD" id="cd08704">
    <property type="entry name" value="Met_tRNA_FMT_C"/>
    <property type="match status" value="1"/>
</dbReference>
<organism evidence="8 9">
    <name type="scientific">Amycolatopsis carbonis</name>
    <dbReference type="NCBI Taxonomy" id="715471"/>
    <lineage>
        <taxon>Bacteria</taxon>
        <taxon>Bacillati</taxon>
        <taxon>Actinomycetota</taxon>
        <taxon>Actinomycetes</taxon>
        <taxon>Pseudonocardiales</taxon>
        <taxon>Pseudonocardiaceae</taxon>
        <taxon>Amycolatopsis</taxon>
    </lineage>
</organism>
<accession>A0A9Y2IE81</accession>
<evidence type="ECO:0000259" key="7">
    <source>
        <dbReference type="Pfam" id="PF02911"/>
    </source>
</evidence>
<comment type="similarity">
    <text evidence="1 5">Belongs to the Fmt family.</text>
</comment>
<evidence type="ECO:0000256" key="5">
    <source>
        <dbReference type="HAMAP-Rule" id="MF_00182"/>
    </source>
</evidence>
<dbReference type="PANTHER" id="PTHR11138">
    <property type="entry name" value="METHIONYL-TRNA FORMYLTRANSFERASE"/>
    <property type="match status" value="1"/>
</dbReference>
<keyword evidence="9" id="KW-1185">Reference proteome</keyword>
<dbReference type="NCBIfam" id="TIGR00460">
    <property type="entry name" value="fmt"/>
    <property type="match status" value="1"/>
</dbReference>
<keyword evidence="4 5" id="KW-0648">Protein biosynthesis</keyword>
<evidence type="ECO:0000256" key="2">
    <source>
        <dbReference type="ARBA" id="ARBA00012261"/>
    </source>
</evidence>
<evidence type="ECO:0000256" key="1">
    <source>
        <dbReference type="ARBA" id="ARBA00010699"/>
    </source>
</evidence>
<dbReference type="KEGG" id="acab:QRX50_43125"/>
<reference evidence="8 9" key="1">
    <citation type="submission" date="2023-06" db="EMBL/GenBank/DDBJ databases">
        <authorList>
            <person name="Oyuntsetseg B."/>
            <person name="Kim S.B."/>
        </authorList>
    </citation>
    <scope>NUCLEOTIDE SEQUENCE [LARGE SCALE GENOMIC DNA]</scope>
    <source>
        <strain evidence="8 9">2-15</strain>
    </source>
</reference>
<protein>
    <recommendedName>
        <fullName evidence="2 5">Methionyl-tRNA formyltransferase</fullName>
        <ecNumber evidence="2 5">2.1.2.9</ecNumber>
    </recommendedName>
</protein>
<evidence type="ECO:0000256" key="4">
    <source>
        <dbReference type="ARBA" id="ARBA00022917"/>
    </source>
</evidence>
<dbReference type="HAMAP" id="MF_00182">
    <property type="entry name" value="Formyl_trans"/>
    <property type="match status" value="1"/>
</dbReference>
<dbReference type="RefSeq" id="WP_285968839.1">
    <property type="nucleotide sequence ID" value="NZ_CP127294.1"/>
</dbReference>
<comment type="function">
    <text evidence="5">Attaches a formyl group to the free amino group of methionyl-tRNA(fMet). The formyl group appears to play a dual role in the initiator identity of N-formylmethionyl-tRNA by promoting its recognition by IF2 and preventing the misappropriation of this tRNA by the elongation apparatus.</text>
</comment>